<keyword evidence="1" id="KW-0732">Signal</keyword>
<dbReference type="InterPro" id="IPR039963">
    <property type="entry name" value="Unchar_22kDa"/>
</dbReference>
<proteinExistence type="predicted"/>
<feature type="signal peptide" evidence="1">
    <location>
        <begin position="1"/>
        <end position="22"/>
    </location>
</feature>
<protein>
    <submittedName>
        <fullName evidence="2">Uncharacterized protein</fullName>
    </submittedName>
</protein>
<gene>
    <name evidence="2" type="ORF">ECC02_007318</name>
</gene>
<evidence type="ECO:0000313" key="2">
    <source>
        <dbReference type="EMBL" id="KAF5219680.1"/>
    </source>
</evidence>
<comment type="caution">
    <text evidence="2">The sequence shown here is derived from an EMBL/GenBank/DDBJ whole genome shotgun (WGS) entry which is preliminary data.</text>
</comment>
<reference evidence="2 3" key="1">
    <citation type="journal article" date="2019" name="Genome Biol. Evol.">
        <title>Nanopore Sequencing Significantly Improves Genome Assembly of the Protozoan Parasite Trypanosoma cruzi.</title>
        <authorList>
            <person name="Diaz-Viraque F."/>
            <person name="Pita S."/>
            <person name="Greif G."/>
            <person name="de Souza R.C.M."/>
            <person name="Iraola G."/>
            <person name="Robello C."/>
        </authorList>
    </citation>
    <scope>NUCLEOTIDE SEQUENCE [LARGE SCALE GENOMIC DNA]</scope>
    <source>
        <strain evidence="2 3">Berenice</strain>
    </source>
</reference>
<sequence length="221" mass="26402">MFLFIFLCCSCFALKRLALVAATRIRVMASEAGPYPNSPRLGQTEINDLVRRLYHQQMDRAARREEERRRELSKSCAPPRYIKREEEGDLVRRIYDQQLERFRQSKEERERRIYEETHRCDKKLPESEIQEQVDRIYGQELAKSKARREELYKRYLPEMEPKKVSKAKLKESVERLSHVDYAKRDEELFKKHVYPYDPPTVKISRDDVEAMANRLSTRGGS</sequence>
<dbReference type="VEuPathDB" id="TriTrypDB:BCY84_15077"/>
<name>A0A7J6Y0A3_TRYCR</name>
<feature type="chain" id="PRO_5029711057" evidence="1">
    <location>
        <begin position="23"/>
        <end position="221"/>
    </location>
</feature>
<dbReference type="VEuPathDB" id="TriTrypDB:ECC02_007318"/>
<evidence type="ECO:0000313" key="3">
    <source>
        <dbReference type="Proteomes" id="UP000583944"/>
    </source>
</evidence>
<evidence type="ECO:0000256" key="1">
    <source>
        <dbReference type="SAM" id="SignalP"/>
    </source>
</evidence>
<dbReference type="Proteomes" id="UP000583944">
    <property type="component" value="Unassembled WGS sequence"/>
</dbReference>
<organism evidence="2 3">
    <name type="scientific">Trypanosoma cruzi</name>
    <dbReference type="NCBI Taxonomy" id="5693"/>
    <lineage>
        <taxon>Eukaryota</taxon>
        <taxon>Discoba</taxon>
        <taxon>Euglenozoa</taxon>
        <taxon>Kinetoplastea</taxon>
        <taxon>Metakinetoplastina</taxon>
        <taxon>Trypanosomatida</taxon>
        <taxon>Trypanosomatidae</taxon>
        <taxon>Trypanosoma</taxon>
        <taxon>Schizotrypanum</taxon>
    </lineage>
</organism>
<dbReference type="PANTHER" id="PTHR38828">
    <property type="match status" value="1"/>
</dbReference>
<accession>A0A7J6Y0A3</accession>
<dbReference type="PANTHER" id="PTHR38828:SF2">
    <property type="entry name" value="MEIOSIS-SPECIFIC NUCLEAR STRUCTURAL PROTEIN 1"/>
    <property type="match status" value="1"/>
</dbReference>
<dbReference type="AlphaFoldDB" id="A0A7J6Y0A3"/>
<dbReference type="EMBL" id="JABDHM010000065">
    <property type="protein sequence ID" value="KAF5219680.1"/>
    <property type="molecule type" value="Genomic_DNA"/>
</dbReference>